<dbReference type="PROSITE" id="PS51012">
    <property type="entry name" value="ABC_TM2"/>
    <property type="match status" value="1"/>
</dbReference>
<feature type="transmembrane region" description="Helical" evidence="5">
    <location>
        <begin position="169"/>
        <end position="190"/>
    </location>
</feature>
<reference evidence="7" key="2">
    <citation type="submission" date="2016-10" db="EMBL/GenBank/DDBJ databases">
        <authorList>
            <person name="de Groot N.N."/>
        </authorList>
    </citation>
    <scope>NUCLEOTIDE SEQUENCE</scope>
    <source>
        <strain evidence="7">J.0256</strain>
    </source>
</reference>
<feature type="transmembrane region" description="Helical" evidence="5">
    <location>
        <begin position="89"/>
        <end position="109"/>
    </location>
</feature>
<keyword evidence="7" id="KW-0934">Plastid</keyword>
<dbReference type="AlphaFoldDB" id="A0A1G4NW24"/>
<accession>A0A1G4NW24</accession>
<evidence type="ECO:0000256" key="5">
    <source>
        <dbReference type="SAM" id="Phobius"/>
    </source>
</evidence>
<dbReference type="PRINTS" id="PR00164">
    <property type="entry name" value="ABC2TRNSPORT"/>
</dbReference>
<feature type="transmembrane region" description="Helical" evidence="5">
    <location>
        <begin position="49"/>
        <end position="69"/>
    </location>
</feature>
<dbReference type="InterPro" id="IPR047817">
    <property type="entry name" value="ABC2_TM_bact-type"/>
</dbReference>
<organism evidence="7">
    <name type="scientific">Liagoropsis maxima</name>
    <dbReference type="NCBI Taxonomy" id="1653392"/>
    <lineage>
        <taxon>Eukaryota</taxon>
        <taxon>Rhodophyta</taxon>
        <taxon>Florideophyceae</taxon>
        <taxon>Nemaliophycidae</taxon>
        <taxon>Nemaliales</taxon>
        <taxon>Liagoraceae</taxon>
        <taxon>Liagoropsis</taxon>
    </lineage>
</organism>
<keyword evidence="2 5" id="KW-0812">Transmembrane</keyword>
<feature type="transmembrane region" description="Helical" evidence="5">
    <location>
        <begin position="197"/>
        <end position="220"/>
    </location>
</feature>
<comment type="subcellular location">
    <subcellularLocation>
        <location evidence="1">Membrane</location>
        <topology evidence="1">Multi-pass membrane protein</topology>
    </subcellularLocation>
</comment>
<feature type="transmembrane region" description="Helical" evidence="5">
    <location>
        <begin position="266"/>
        <end position="288"/>
    </location>
</feature>
<evidence type="ECO:0000313" key="7">
    <source>
        <dbReference type="EMBL" id="SCW22847.1"/>
    </source>
</evidence>
<dbReference type="Pfam" id="PF01061">
    <property type="entry name" value="ABC2_membrane"/>
    <property type="match status" value="1"/>
</dbReference>
<evidence type="ECO:0000256" key="3">
    <source>
        <dbReference type="ARBA" id="ARBA00022989"/>
    </source>
</evidence>
<dbReference type="GeneID" id="30000812"/>
<dbReference type="PIRSF" id="PIRSF006648">
    <property type="entry name" value="DrrB"/>
    <property type="match status" value="1"/>
</dbReference>
<protein>
    <recommendedName>
        <fullName evidence="6">ABC transmembrane type-2 domain-containing protein</fullName>
    </recommendedName>
</protein>
<feature type="domain" description="ABC transmembrane type-2" evidence="6">
    <location>
        <begin position="49"/>
        <end position="291"/>
    </location>
</feature>
<sequence length="294" mass="33277">MKETLQEKNYSVLKPNFNTRSNSKLIQSYFQEIYVLTTRLLIQGWRRPSLLITGILQPLLWLLLFSALFQNAPIQLFTNTAKYSDFISSGIIVFTAFTCSLNAGLPIIFDREFGFFNRILSSQLYSRYSIIISSSFNIIFNSLIQVVSIIYTCSLIGNSIPNIKNGLVIAGILFLLSNSITSISLIMAFILPGHIELLACILIMNLPLLFSSTALAPLIFMPSWLQVIASINPLSYAIEAIRYTYLHESFSYESIIMETVWGPINILQIISLLFSTNIICFLLVYKLVSNKFED</sequence>
<keyword evidence="4 5" id="KW-0472">Membrane</keyword>
<dbReference type="InterPro" id="IPR051328">
    <property type="entry name" value="T7SS_ABC-Transporter"/>
</dbReference>
<evidence type="ECO:0000256" key="2">
    <source>
        <dbReference type="ARBA" id="ARBA00022692"/>
    </source>
</evidence>
<keyword evidence="7" id="KW-0150">Chloroplast</keyword>
<dbReference type="PANTHER" id="PTHR43077">
    <property type="entry name" value="TRANSPORT PERMEASE YVFS-RELATED"/>
    <property type="match status" value="1"/>
</dbReference>
<geneLocation type="chloroplast" evidence="7"/>
<dbReference type="InterPro" id="IPR000412">
    <property type="entry name" value="ABC_2_transport"/>
</dbReference>
<reference evidence="7" key="1">
    <citation type="submission" date="2016-10" db="EMBL/GenBank/DDBJ databases">
        <title>Chloroplast genomes as a tool to resolve red algal phylogenies: a case study in the Nemaliales.</title>
        <authorList>
            <person name="Costa J.F."/>
            <person name="Lin S.M."/>
            <person name="Macaya E.C."/>
            <person name="Fernandez-Garcia C."/>
            <person name="Verbruggen H."/>
        </authorList>
    </citation>
    <scope>NUCLEOTIDE SEQUENCE</scope>
    <source>
        <strain evidence="7">J.0256</strain>
    </source>
</reference>
<name>A0A1G4NW24_9FLOR</name>
<gene>
    <name evidence="7" type="primary">ycf38</name>
    <name evidence="7" type="ORF">J0256_193</name>
</gene>
<feature type="transmembrane region" description="Helical" evidence="5">
    <location>
        <begin position="130"/>
        <end position="157"/>
    </location>
</feature>
<dbReference type="GO" id="GO:0043190">
    <property type="term" value="C:ATP-binding cassette (ABC) transporter complex"/>
    <property type="evidence" value="ECO:0007669"/>
    <property type="project" value="InterPro"/>
</dbReference>
<dbReference type="RefSeq" id="YP_009314593.1">
    <property type="nucleotide sequence ID" value="NC_031662.1"/>
</dbReference>
<dbReference type="InterPro" id="IPR013525">
    <property type="entry name" value="ABC2_TM"/>
</dbReference>
<dbReference type="EMBL" id="LT622870">
    <property type="protein sequence ID" value="SCW22847.1"/>
    <property type="molecule type" value="Genomic_DNA"/>
</dbReference>
<evidence type="ECO:0000256" key="1">
    <source>
        <dbReference type="ARBA" id="ARBA00004141"/>
    </source>
</evidence>
<evidence type="ECO:0000256" key="4">
    <source>
        <dbReference type="ARBA" id="ARBA00023136"/>
    </source>
</evidence>
<proteinExistence type="predicted"/>
<dbReference type="GO" id="GO:0140359">
    <property type="term" value="F:ABC-type transporter activity"/>
    <property type="evidence" value="ECO:0007669"/>
    <property type="project" value="InterPro"/>
</dbReference>
<evidence type="ECO:0000259" key="6">
    <source>
        <dbReference type="PROSITE" id="PS51012"/>
    </source>
</evidence>
<dbReference type="PANTHER" id="PTHR43077:SF10">
    <property type="entry name" value="TRANSPORT PERMEASE PROTEIN"/>
    <property type="match status" value="1"/>
</dbReference>
<keyword evidence="3 5" id="KW-1133">Transmembrane helix</keyword>